<organism evidence="8 9">
    <name type="scientific">Nitrospirillum iridis</name>
    <dbReference type="NCBI Taxonomy" id="765888"/>
    <lineage>
        <taxon>Bacteria</taxon>
        <taxon>Pseudomonadati</taxon>
        <taxon>Pseudomonadota</taxon>
        <taxon>Alphaproteobacteria</taxon>
        <taxon>Rhodospirillales</taxon>
        <taxon>Azospirillaceae</taxon>
        <taxon>Nitrospirillum</taxon>
    </lineage>
</organism>
<keyword evidence="4" id="KW-0411">Iron-sulfur</keyword>
<dbReference type="RefSeq" id="WP_184802742.1">
    <property type="nucleotide sequence ID" value="NZ_JACIIZ010000009.1"/>
</dbReference>
<evidence type="ECO:0000256" key="5">
    <source>
        <dbReference type="ARBA" id="ARBA00023239"/>
    </source>
</evidence>
<accession>A0A7X0EDK9</accession>
<evidence type="ECO:0000259" key="6">
    <source>
        <dbReference type="Pfam" id="PF00920"/>
    </source>
</evidence>
<name>A0A7X0EDK9_9PROT</name>
<dbReference type="EC" id="4.2.1.9" evidence="8"/>
<dbReference type="SUPFAM" id="SSF52016">
    <property type="entry name" value="LeuD/IlvD-like"/>
    <property type="match status" value="1"/>
</dbReference>
<keyword evidence="3" id="KW-0408">Iron</keyword>
<dbReference type="InterPro" id="IPR020558">
    <property type="entry name" value="DiOHA_6PGluconate_deHydtase_CS"/>
</dbReference>
<dbReference type="NCBIfam" id="NF004784">
    <property type="entry name" value="PRK06131.1"/>
    <property type="match status" value="1"/>
</dbReference>
<evidence type="ECO:0000259" key="7">
    <source>
        <dbReference type="Pfam" id="PF24877"/>
    </source>
</evidence>
<dbReference type="EMBL" id="JACIIZ010000009">
    <property type="protein sequence ID" value="MBB6252897.1"/>
    <property type="molecule type" value="Genomic_DNA"/>
</dbReference>
<reference evidence="8 9" key="1">
    <citation type="submission" date="2020-08" db="EMBL/GenBank/DDBJ databases">
        <title>Genomic Encyclopedia of Type Strains, Phase IV (KMG-IV): sequencing the most valuable type-strain genomes for metagenomic binning, comparative biology and taxonomic classification.</title>
        <authorList>
            <person name="Goeker M."/>
        </authorList>
    </citation>
    <scope>NUCLEOTIDE SEQUENCE [LARGE SCALE GENOMIC DNA]</scope>
    <source>
        <strain evidence="8 9">DSM 22198</strain>
    </source>
</reference>
<dbReference type="InterPro" id="IPR042096">
    <property type="entry name" value="Dihydro-acid_dehy_C"/>
</dbReference>
<dbReference type="SUPFAM" id="SSF143975">
    <property type="entry name" value="IlvD/EDD N-terminal domain-like"/>
    <property type="match status" value="1"/>
</dbReference>
<evidence type="ECO:0000256" key="1">
    <source>
        <dbReference type="ARBA" id="ARBA00006486"/>
    </source>
</evidence>
<keyword evidence="2" id="KW-0479">Metal-binding</keyword>
<dbReference type="Pfam" id="PF00920">
    <property type="entry name" value="ILVD_EDD_N"/>
    <property type="match status" value="1"/>
</dbReference>
<sequence length="577" mass="61929">MADDGKRKFRSAHSYGKLDRDGFIHRSWMKNQGLPGDVFDGRPVIGICNTWSELTPCNSHLREVADHVKRGVWEAGGLPVEFPAMSLGETQMRPTAMLFRNLLAMEVEESIRGNPIDGVVLLGGCDKTTPGQIMGAASVDLPTMVISSGPMLNGKYRGKDIGSGTDVWKFSEAVRAGEMTLKDFMGAEAGMSRSPGTCMTMGTASTMACLIEAMGLSLPFNGTLPAMDARRRAMAHETGRRIVAMVKDDVKPSHILTRAAFENAIRVHAAIGGSTNAVVHLLALAGRVGVDLSLEDFDSLSADIPLLVDLQPSGQYLMEDFHYAGALPGLMTKIKDKLNLDAMTVGGLTIGQIVAEGEVYNDDVIRPRTNPVKPVSGIWVLRGNLAPDGAVMKPNAASPELLTHRGRAVVFDTIEDFKARIDDPDLEVDETSLLVLRGCGPKGYPGMPEVGNMPLPPKLLAKGVKDMVRISDARMSGTAFGTVVLHVAPESTAGGPLALVRSGDEIELNGPARRLALLVDDAELARRRAELDAQPAAPLPARGYYRLHVQHVMQADKGCDLDFLVGASGDRVTRESH</sequence>
<keyword evidence="5 8" id="KW-0456">Lyase</keyword>
<dbReference type="InterPro" id="IPR037237">
    <property type="entry name" value="IlvD/EDD_N"/>
</dbReference>
<feature type="domain" description="Dihydroxy-acid/6-phosphogluconate dehydratase C-terminal" evidence="7">
    <location>
        <begin position="363"/>
        <end position="559"/>
    </location>
</feature>
<comment type="similarity">
    <text evidence="1">Belongs to the IlvD/Edd family.</text>
</comment>
<dbReference type="GO" id="GO:0051536">
    <property type="term" value="F:iron-sulfur cluster binding"/>
    <property type="evidence" value="ECO:0007669"/>
    <property type="project" value="UniProtKB-KW"/>
</dbReference>
<evidence type="ECO:0000256" key="2">
    <source>
        <dbReference type="ARBA" id="ARBA00022723"/>
    </source>
</evidence>
<dbReference type="Pfam" id="PF24877">
    <property type="entry name" value="ILV_EDD_C"/>
    <property type="match status" value="1"/>
</dbReference>
<proteinExistence type="inferred from homology"/>
<comment type="caution">
    <text evidence="8">The sequence shown here is derived from an EMBL/GenBank/DDBJ whole genome shotgun (WGS) entry which is preliminary data.</text>
</comment>
<dbReference type="FunFam" id="3.50.30.80:FF:000001">
    <property type="entry name" value="Dihydroxy-acid dehydratase"/>
    <property type="match status" value="1"/>
</dbReference>
<keyword evidence="9" id="KW-1185">Reference proteome</keyword>
<dbReference type="PROSITE" id="PS00886">
    <property type="entry name" value="ILVD_EDD_1"/>
    <property type="match status" value="1"/>
</dbReference>
<dbReference type="GO" id="GO:0004160">
    <property type="term" value="F:dihydroxy-acid dehydratase activity"/>
    <property type="evidence" value="ECO:0007669"/>
    <property type="project" value="UniProtKB-EC"/>
</dbReference>
<dbReference type="PANTHER" id="PTHR43183:SF1">
    <property type="entry name" value="HYPOTHETICAL DIHYDROXY-ACID DEHYDRATASE (EUROFUNG)-RELATED"/>
    <property type="match status" value="1"/>
</dbReference>
<evidence type="ECO:0000313" key="9">
    <source>
        <dbReference type="Proteomes" id="UP000539175"/>
    </source>
</evidence>
<gene>
    <name evidence="8" type="ORF">FHS74_003465</name>
</gene>
<evidence type="ECO:0000256" key="3">
    <source>
        <dbReference type="ARBA" id="ARBA00023004"/>
    </source>
</evidence>
<dbReference type="Proteomes" id="UP000539175">
    <property type="component" value="Unassembled WGS sequence"/>
</dbReference>
<dbReference type="PANTHER" id="PTHR43183">
    <property type="entry name" value="HYPOTHETICAL DIHYDROXYACID DEHYDRATASE (EUROFUNG)-RELATED"/>
    <property type="match status" value="1"/>
</dbReference>
<dbReference type="InterPro" id="IPR056740">
    <property type="entry name" value="ILV_EDD_C"/>
</dbReference>
<evidence type="ECO:0000313" key="8">
    <source>
        <dbReference type="EMBL" id="MBB6252897.1"/>
    </source>
</evidence>
<dbReference type="Gene3D" id="3.50.30.80">
    <property type="entry name" value="IlvD/EDD C-terminal domain-like"/>
    <property type="match status" value="1"/>
</dbReference>
<dbReference type="AlphaFoldDB" id="A0A7X0EDK9"/>
<feature type="domain" description="Dihydroxy-acid/6-phosphogluconate dehydratase N-terminal" evidence="6">
    <location>
        <begin position="42"/>
        <end position="352"/>
    </location>
</feature>
<dbReference type="InterPro" id="IPR052352">
    <property type="entry name" value="Sugar_Degrad_Dehydratases"/>
</dbReference>
<protein>
    <submittedName>
        <fullName evidence="8">Dihydroxy-acid dehydratase</fullName>
        <ecNumber evidence="8">4.2.1.9</ecNumber>
    </submittedName>
</protein>
<dbReference type="InterPro" id="IPR000581">
    <property type="entry name" value="ILV_EDD_N"/>
</dbReference>
<evidence type="ECO:0000256" key="4">
    <source>
        <dbReference type="ARBA" id="ARBA00023014"/>
    </source>
</evidence>
<dbReference type="NCBIfam" id="NF009560">
    <property type="entry name" value="PRK13017.1"/>
    <property type="match status" value="1"/>
</dbReference>
<dbReference type="GO" id="GO:0046872">
    <property type="term" value="F:metal ion binding"/>
    <property type="evidence" value="ECO:0007669"/>
    <property type="project" value="UniProtKB-KW"/>
</dbReference>